<evidence type="ECO:0000256" key="9">
    <source>
        <dbReference type="ARBA" id="ARBA00037934"/>
    </source>
</evidence>
<feature type="domain" description="Sec20 C-terminal" evidence="13">
    <location>
        <begin position="173"/>
        <end position="261"/>
    </location>
</feature>
<feature type="compositionally biased region" description="Low complexity" evidence="11">
    <location>
        <begin position="323"/>
        <end position="332"/>
    </location>
</feature>
<evidence type="ECO:0000256" key="10">
    <source>
        <dbReference type="SAM" id="Coils"/>
    </source>
</evidence>
<evidence type="ECO:0000256" key="2">
    <source>
        <dbReference type="ARBA" id="ARBA00022448"/>
    </source>
</evidence>
<proteinExistence type="inferred from homology"/>
<keyword evidence="3 12" id="KW-0812">Transmembrane</keyword>
<evidence type="ECO:0000256" key="7">
    <source>
        <dbReference type="ARBA" id="ARBA00023054"/>
    </source>
</evidence>
<protein>
    <recommendedName>
        <fullName evidence="13">Sec20 C-terminal domain-containing protein</fullName>
    </recommendedName>
</protein>
<comment type="subcellular location">
    <subcellularLocation>
        <location evidence="1">Endoplasmic reticulum membrane</location>
        <topology evidence="1">Single-pass type IV membrane protein</topology>
    </subcellularLocation>
</comment>
<keyword evidence="7 10" id="KW-0175">Coiled coil</keyword>
<organism evidence="14 15">
    <name type="scientific">Phyllosticta capitalensis</name>
    <dbReference type="NCBI Taxonomy" id="121624"/>
    <lineage>
        <taxon>Eukaryota</taxon>
        <taxon>Fungi</taxon>
        <taxon>Dikarya</taxon>
        <taxon>Ascomycota</taxon>
        <taxon>Pezizomycotina</taxon>
        <taxon>Dothideomycetes</taxon>
        <taxon>Dothideomycetes incertae sedis</taxon>
        <taxon>Botryosphaeriales</taxon>
        <taxon>Phyllostictaceae</taxon>
        <taxon>Phyllosticta</taxon>
    </lineage>
</organism>
<evidence type="ECO:0000256" key="11">
    <source>
        <dbReference type="SAM" id="MobiDB-lite"/>
    </source>
</evidence>
<evidence type="ECO:0000256" key="12">
    <source>
        <dbReference type="SAM" id="Phobius"/>
    </source>
</evidence>
<keyword evidence="5" id="KW-0931">ER-Golgi transport</keyword>
<feature type="coiled-coil region" evidence="10">
    <location>
        <begin position="60"/>
        <end position="137"/>
    </location>
</feature>
<evidence type="ECO:0000259" key="13">
    <source>
        <dbReference type="Pfam" id="PF03908"/>
    </source>
</evidence>
<sequence>MTTTQALATRLSSLSDQNKQTVQLIHRLAKLQFQPGSTPLDGGDEGDVRVELSSEIHDGLKLQEEELELFRQEVEELIGSRALRSGTKDSEKEREKSRLSIQVARLAEDLKQARSQYRKAQLQAKRNAEAAKQKERELLFAGIQEGGSALPSSTNRRSGNSKLTQDEIVAAASSDVTAALRRTHHLMTSELSRSRFAQETLDASTAALADLGDRYTDLNSLLSSSKTLVNSLLRSQKTDTWYLETTLYILLTTLAWLAYRRFLWGPTWWFVWLPLKLTYKLVFGIFAALGLSGSSSSTSSSSQLNNVSAPAAFSSTVASSSSSSLRVQPSASNRPPPRQPGQQAHFVRAGAGGAGVKQGDPQQQAPYQPHQQEQQEEAEQQHRDPSPDGSMSQQVGRMAEAAAQGQGQAEDVPRRGDGQPLQQSDKPRNPKKRAMDVGEEQERMRREAEAEAEEREREQESKQQQQQQAERQRDEL</sequence>
<feature type="compositionally biased region" description="Basic and acidic residues" evidence="11">
    <location>
        <begin position="425"/>
        <end position="461"/>
    </location>
</feature>
<accession>A0ABR1YD77</accession>
<evidence type="ECO:0000256" key="5">
    <source>
        <dbReference type="ARBA" id="ARBA00022892"/>
    </source>
</evidence>
<feature type="transmembrane region" description="Helical" evidence="12">
    <location>
        <begin position="271"/>
        <end position="291"/>
    </location>
</feature>
<dbReference type="Pfam" id="PF03908">
    <property type="entry name" value="Sec20"/>
    <property type="match status" value="1"/>
</dbReference>
<dbReference type="Proteomes" id="UP001492380">
    <property type="component" value="Unassembled WGS sequence"/>
</dbReference>
<dbReference type="InterPro" id="IPR056173">
    <property type="entry name" value="Sec20_C"/>
</dbReference>
<evidence type="ECO:0000256" key="6">
    <source>
        <dbReference type="ARBA" id="ARBA00022989"/>
    </source>
</evidence>
<evidence type="ECO:0000256" key="1">
    <source>
        <dbReference type="ARBA" id="ARBA00004163"/>
    </source>
</evidence>
<evidence type="ECO:0000256" key="4">
    <source>
        <dbReference type="ARBA" id="ARBA00022824"/>
    </source>
</evidence>
<keyword evidence="6 12" id="KW-1133">Transmembrane helix</keyword>
<name>A0ABR1YD77_9PEZI</name>
<feature type="compositionally biased region" description="Low complexity" evidence="11">
    <location>
        <begin position="399"/>
        <end position="410"/>
    </location>
</feature>
<feature type="region of interest" description="Disordered" evidence="11">
    <location>
        <begin position="323"/>
        <end position="476"/>
    </location>
</feature>
<gene>
    <name evidence="14" type="ORF">HDK90DRAFT_514255</name>
</gene>
<keyword evidence="15" id="KW-1185">Reference proteome</keyword>
<comment type="caution">
    <text evidence="14">The sequence shown here is derived from an EMBL/GenBank/DDBJ whole genome shotgun (WGS) entry which is preliminary data.</text>
</comment>
<evidence type="ECO:0000256" key="8">
    <source>
        <dbReference type="ARBA" id="ARBA00023136"/>
    </source>
</evidence>
<keyword evidence="2" id="KW-0813">Transport</keyword>
<dbReference type="PANTHER" id="PTHR12825:SF0">
    <property type="entry name" value="VESICLE TRANSPORT PROTEIN SEC20"/>
    <property type="match status" value="1"/>
</dbReference>
<comment type="similarity">
    <text evidence="9">Belongs to the SEC20 family.</text>
</comment>
<dbReference type="EMBL" id="JBBWRZ010000011">
    <property type="protein sequence ID" value="KAK8225807.1"/>
    <property type="molecule type" value="Genomic_DNA"/>
</dbReference>
<feature type="transmembrane region" description="Helical" evidence="12">
    <location>
        <begin position="241"/>
        <end position="259"/>
    </location>
</feature>
<dbReference type="PANTHER" id="PTHR12825">
    <property type="entry name" value="BNIP1-RELATED"/>
    <property type="match status" value="1"/>
</dbReference>
<keyword evidence="8 12" id="KW-0472">Membrane</keyword>
<evidence type="ECO:0000313" key="14">
    <source>
        <dbReference type="EMBL" id="KAK8225807.1"/>
    </source>
</evidence>
<dbReference type="InterPro" id="IPR005606">
    <property type="entry name" value="Sec20"/>
</dbReference>
<evidence type="ECO:0000256" key="3">
    <source>
        <dbReference type="ARBA" id="ARBA00022692"/>
    </source>
</evidence>
<reference evidence="14 15" key="1">
    <citation type="submission" date="2024-04" db="EMBL/GenBank/DDBJ databases">
        <title>Phyllosticta paracitricarpa is synonymous to the EU quarantine fungus P. citricarpa based on phylogenomic analyses.</title>
        <authorList>
            <consortium name="Lawrence Berkeley National Laboratory"/>
            <person name="Van Ingen-Buijs V.A."/>
            <person name="Van Westerhoven A.C."/>
            <person name="Haridas S."/>
            <person name="Skiadas P."/>
            <person name="Martin F."/>
            <person name="Groenewald J.Z."/>
            <person name="Crous P.W."/>
            <person name="Seidl M.F."/>
        </authorList>
    </citation>
    <scope>NUCLEOTIDE SEQUENCE [LARGE SCALE GENOMIC DNA]</scope>
    <source>
        <strain evidence="14 15">CBS 123374</strain>
    </source>
</reference>
<feature type="compositionally biased region" description="Low complexity" evidence="11">
    <location>
        <begin position="362"/>
        <end position="372"/>
    </location>
</feature>
<keyword evidence="4" id="KW-0256">Endoplasmic reticulum</keyword>
<evidence type="ECO:0000313" key="15">
    <source>
        <dbReference type="Proteomes" id="UP001492380"/>
    </source>
</evidence>